<sequence>MPRSFKPSSHQLCNVILFLHLSGQEPAYIDRLLKEVYKEHASARSTLYKWHSKLAMGDYSIEDEDRSGRPMEVDLVLLRRQMEANPFQNTRELTVALGMSQTTVVRGSTSVEYWELLVQGCAVTADVYIEELKNLRTNLRNARPQQREVYFQHDNARSNIARTTKAKLMKFGCTILPHPPYSPVLVPLDYHLFSYLQRHLDGQDSQTRDDIKKALEQFFKKQSPAFWSKGIYDLPKRWQKTINANGAYFG</sequence>
<reference evidence="1 2" key="1">
    <citation type="submission" date="2023-08" db="EMBL/GenBank/DDBJ databases">
        <title>A Necator americanus chromosomal reference genome.</title>
        <authorList>
            <person name="Ilik V."/>
            <person name="Petrzelkova K.J."/>
            <person name="Pardy F."/>
            <person name="Fuh T."/>
            <person name="Niatou-Singa F.S."/>
            <person name="Gouil Q."/>
            <person name="Baker L."/>
            <person name="Ritchie M.E."/>
            <person name="Jex A.R."/>
            <person name="Gazzola D."/>
            <person name="Li H."/>
            <person name="Toshio Fujiwara R."/>
            <person name="Zhan B."/>
            <person name="Aroian R.V."/>
            <person name="Pafco B."/>
            <person name="Schwarz E.M."/>
        </authorList>
    </citation>
    <scope>NUCLEOTIDE SEQUENCE [LARGE SCALE GENOMIC DNA]</scope>
    <source>
        <strain evidence="1 2">Aroian</strain>
        <tissue evidence="1">Whole animal</tissue>
    </source>
</reference>
<dbReference type="EMBL" id="JAVFWL010000005">
    <property type="protein sequence ID" value="KAK6758291.1"/>
    <property type="molecule type" value="Genomic_DNA"/>
</dbReference>
<gene>
    <name evidence="1" type="primary">Necator_chrV.g20648</name>
    <name evidence="1" type="ORF">RB195_015855</name>
</gene>
<dbReference type="PANTHER" id="PTHR46060">
    <property type="entry name" value="MARINER MOS1 TRANSPOSASE-LIKE PROTEIN"/>
    <property type="match status" value="1"/>
</dbReference>
<evidence type="ECO:0008006" key="3">
    <source>
        <dbReference type="Google" id="ProtNLM"/>
    </source>
</evidence>
<evidence type="ECO:0000313" key="2">
    <source>
        <dbReference type="Proteomes" id="UP001303046"/>
    </source>
</evidence>
<dbReference type="Gene3D" id="3.30.420.10">
    <property type="entry name" value="Ribonuclease H-like superfamily/Ribonuclease H"/>
    <property type="match status" value="1"/>
</dbReference>
<dbReference type="PANTHER" id="PTHR46060:SF1">
    <property type="entry name" value="MARINER MOS1 TRANSPOSASE-LIKE PROTEIN"/>
    <property type="match status" value="1"/>
</dbReference>
<proteinExistence type="predicted"/>
<dbReference type="Proteomes" id="UP001303046">
    <property type="component" value="Unassembled WGS sequence"/>
</dbReference>
<name>A0ABR1E944_NECAM</name>
<protein>
    <recommendedName>
        <fullName evidence="3">Mos1 transposase HTH domain-containing protein</fullName>
    </recommendedName>
</protein>
<dbReference type="Gene3D" id="1.10.10.1450">
    <property type="match status" value="1"/>
</dbReference>
<comment type="caution">
    <text evidence="1">The sequence shown here is derived from an EMBL/GenBank/DDBJ whole genome shotgun (WGS) entry which is preliminary data.</text>
</comment>
<organism evidence="1 2">
    <name type="scientific">Necator americanus</name>
    <name type="common">Human hookworm</name>
    <dbReference type="NCBI Taxonomy" id="51031"/>
    <lineage>
        <taxon>Eukaryota</taxon>
        <taxon>Metazoa</taxon>
        <taxon>Ecdysozoa</taxon>
        <taxon>Nematoda</taxon>
        <taxon>Chromadorea</taxon>
        <taxon>Rhabditida</taxon>
        <taxon>Rhabditina</taxon>
        <taxon>Rhabditomorpha</taxon>
        <taxon>Strongyloidea</taxon>
        <taxon>Ancylostomatidae</taxon>
        <taxon>Bunostominae</taxon>
        <taxon>Necator</taxon>
    </lineage>
</organism>
<dbReference type="InterPro" id="IPR052709">
    <property type="entry name" value="Transposase-MT_Hybrid"/>
</dbReference>
<keyword evidence="2" id="KW-1185">Reference proteome</keyword>
<accession>A0ABR1E944</accession>
<evidence type="ECO:0000313" key="1">
    <source>
        <dbReference type="EMBL" id="KAK6758291.1"/>
    </source>
</evidence>
<dbReference type="InterPro" id="IPR036397">
    <property type="entry name" value="RNaseH_sf"/>
</dbReference>